<organism evidence="2 3">
    <name type="scientific">Vibrio panuliri</name>
    <dbReference type="NCBI Taxonomy" id="1381081"/>
    <lineage>
        <taxon>Bacteria</taxon>
        <taxon>Pseudomonadati</taxon>
        <taxon>Pseudomonadota</taxon>
        <taxon>Gammaproteobacteria</taxon>
        <taxon>Vibrionales</taxon>
        <taxon>Vibrionaceae</taxon>
        <taxon>Vibrio</taxon>
    </lineage>
</organism>
<keyword evidence="1" id="KW-0472">Membrane</keyword>
<sequence length="316" mass="35726">MDFLKDNYVRVPVLLYVLGFAVHNAYLSMYGSYEFELIQARYILSGIGFVGFIALSFSYMCIQVNLSYLPDNLKPKKLLPWLLRIASLPSVYYVYLYSYDLSLDLSASPDSLALSIYISFGNFVVMMSLFNLIACLHDGDDLFSKLYRWVGYVSSIPFIFLAFYVASQNEELRDIGIVIVYFVAGLLGLSLQQADSKNGFEPDYLDPDAKEEHENRFQLLVGSIAIFLIMWSAITKYSEVIYPNIPTALGGSKLEAATLFIGDEKIDAEVIQETSNWFLIINSSSGTIEKIKSSGITKIVYQKERLPNTHEPSYCQ</sequence>
<feature type="transmembrane region" description="Helical" evidence="1">
    <location>
        <begin position="42"/>
        <end position="66"/>
    </location>
</feature>
<dbReference type="RefSeq" id="WP_075709446.1">
    <property type="nucleotide sequence ID" value="NZ_MJMJ01000023.1"/>
</dbReference>
<dbReference type="AlphaFoldDB" id="A0A1Q9HEX6"/>
<feature type="transmembrane region" description="Helical" evidence="1">
    <location>
        <begin position="116"/>
        <end position="134"/>
    </location>
</feature>
<dbReference type="EMBL" id="MJMJ01000023">
    <property type="protein sequence ID" value="OLQ88277.1"/>
    <property type="molecule type" value="Genomic_DNA"/>
</dbReference>
<evidence type="ECO:0000256" key="1">
    <source>
        <dbReference type="SAM" id="Phobius"/>
    </source>
</evidence>
<feature type="transmembrane region" description="Helical" evidence="1">
    <location>
        <begin position="12"/>
        <end position="30"/>
    </location>
</feature>
<accession>A0A1Q9HEX6</accession>
<evidence type="ECO:0000313" key="2">
    <source>
        <dbReference type="EMBL" id="OLQ88277.1"/>
    </source>
</evidence>
<name>A0A1Q9HEX6_9VIBR</name>
<gene>
    <name evidence="2" type="ORF">BIY22_08925</name>
</gene>
<reference evidence="2 3" key="1">
    <citation type="submission" date="2016-09" db="EMBL/GenBank/DDBJ databases">
        <title>Genomic Taxonomy of the Vibrionaceae.</title>
        <authorList>
            <person name="Gonzalez-Castillo A."/>
            <person name="Gomez-Gil B."/>
            <person name="Enciso-Ibarra K."/>
        </authorList>
    </citation>
    <scope>NUCLEOTIDE SEQUENCE [LARGE SCALE GENOMIC DNA]</scope>
    <source>
        <strain evidence="2 3">CAIM 703</strain>
    </source>
</reference>
<dbReference type="OrthoDB" id="7061108at2"/>
<feature type="transmembrane region" description="Helical" evidence="1">
    <location>
        <begin position="78"/>
        <end position="96"/>
    </location>
</feature>
<proteinExistence type="predicted"/>
<keyword evidence="1" id="KW-0812">Transmembrane</keyword>
<comment type="caution">
    <text evidence="2">The sequence shown here is derived from an EMBL/GenBank/DDBJ whole genome shotgun (WGS) entry which is preliminary data.</text>
</comment>
<keyword evidence="1" id="KW-1133">Transmembrane helix</keyword>
<feature type="transmembrane region" description="Helical" evidence="1">
    <location>
        <begin position="217"/>
        <end position="234"/>
    </location>
</feature>
<evidence type="ECO:0000313" key="3">
    <source>
        <dbReference type="Proteomes" id="UP000186313"/>
    </source>
</evidence>
<feature type="transmembrane region" description="Helical" evidence="1">
    <location>
        <begin position="172"/>
        <end position="191"/>
    </location>
</feature>
<feature type="transmembrane region" description="Helical" evidence="1">
    <location>
        <begin position="146"/>
        <end position="166"/>
    </location>
</feature>
<protein>
    <submittedName>
        <fullName evidence="2">Uncharacterized protein</fullName>
    </submittedName>
</protein>
<dbReference type="Proteomes" id="UP000186313">
    <property type="component" value="Unassembled WGS sequence"/>
</dbReference>